<dbReference type="HOGENOM" id="CLU_3383537_0_0_5"/>
<evidence type="ECO:0000313" key="1">
    <source>
        <dbReference type="EMBL" id="ABV73852.1"/>
    </source>
</evidence>
<reference evidence="2" key="1">
    <citation type="submission" date="2007-09" db="EMBL/GenBank/DDBJ databases">
        <title>Complete genome sequence of Rickettsia canadensis.</title>
        <authorList>
            <person name="Madan A."/>
            <person name="Fahey J."/>
            <person name="Helton E."/>
            <person name="Ketteman M."/>
            <person name="Madan A."/>
            <person name="Rodrigues S."/>
            <person name="Sanchez A."/>
            <person name="Whiting M."/>
            <person name="Dasch G."/>
            <person name="Eremeeva M."/>
        </authorList>
    </citation>
    <scope>NUCLEOTIDE SEQUENCE [LARGE SCALE GENOMIC DNA]</scope>
    <source>
        <strain evidence="2">McKiel</strain>
    </source>
</reference>
<dbReference type="KEGG" id="rcm:A1E_04635"/>
<dbReference type="AlphaFoldDB" id="A8EZR9"/>
<organism evidence="1 2">
    <name type="scientific">Rickettsia canadensis (strain McKiel)</name>
    <dbReference type="NCBI Taxonomy" id="293613"/>
    <lineage>
        <taxon>Bacteria</taxon>
        <taxon>Pseudomonadati</taxon>
        <taxon>Pseudomonadota</taxon>
        <taxon>Alphaproteobacteria</taxon>
        <taxon>Rickettsiales</taxon>
        <taxon>Rickettsiaceae</taxon>
        <taxon>Rickettsieae</taxon>
        <taxon>Rickettsia</taxon>
        <taxon>belli group</taxon>
    </lineage>
</organism>
<evidence type="ECO:0000313" key="2">
    <source>
        <dbReference type="Proteomes" id="UP000007056"/>
    </source>
</evidence>
<dbReference type="STRING" id="293613.A1E_04635"/>
<dbReference type="Proteomes" id="UP000007056">
    <property type="component" value="Chromosome"/>
</dbReference>
<dbReference type="EMBL" id="CP000409">
    <property type="protein sequence ID" value="ABV73852.1"/>
    <property type="molecule type" value="Genomic_DNA"/>
</dbReference>
<protein>
    <submittedName>
        <fullName evidence="1">Uncharacterized protein</fullName>
    </submittedName>
</protein>
<name>A8EZR9_RICCK</name>
<sequence>MTAFLQLRLILTVLLSKLDKIFEISSEVKIKND</sequence>
<gene>
    <name evidence="1" type="ordered locus">A1E_04635</name>
</gene>
<proteinExistence type="predicted"/>
<accession>A8EZR9</accession>